<dbReference type="SUPFAM" id="SSF51695">
    <property type="entry name" value="PLC-like phosphodiesterases"/>
    <property type="match status" value="1"/>
</dbReference>
<proteinExistence type="predicted"/>
<dbReference type="Proteomes" id="UP001500767">
    <property type="component" value="Unassembled WGS sequence"/>
</dbReference>
<dbReference type="InterPro" id="IPR017946">
    <property type="entry name" value="PLC-like_Pdiesterase_TIM-brl"/>
</dbReference>
<gene>
    <name evidence="2" type="ORF">GCM10022197_04710</name>
</gene>
<dbReference type="PANTHER" id="PTHR43805:SF1">
    <property type="entry name" value="GP-PDE DOMAIN-CONTAINING PROTEIN"/>
    <property type="match status" value="1"/>
</dbReference>
<dbReference type="Gene3D" id="3.20.20.190">
    <property type="entry name" value="Phosphatidylinositol (PI) phosphodiesterase"/>
    <property type="match status" value="1"/>
</dbReference>
<evidence type="ECO:0000259" key="1">
    <source>
        <dbReference type="PROSITE" id="PS51704"/>
    </source>
</evidence>
<feature type="domain" description="GP-PDE" evidence="1">
    <location>
        <begin position="13"/>
        <end position="253"/>
    </location>
</feature>
<protein>
    <submittedName>
        <fullName evidence="2">Glycerophosphodiester phosphodiesterase</fullName>
    </submittedName>
</protein>
<dbReference type="Pfam" id="PF03009">
    <property type="entry name" value="GDPD"/>
    <property type="match status" value="1"/>
</dbReference>
<dbReference type="PROSITE" id="PS51704">
    <property type="entry name" value="GP_PDE"/>
    <property type="match status" value="1"/>
</dbReference>
<reference evidence="3" key="1">
    <citation type="journal article" date="2019" name="Int. J. Syst. Evol. Microbiol.">
        <title>The Global Catalogue of Microorganisms (GCM) 10K type strain sequencing project: providing services to taxonomists for standard genome sequencing and annotation.</title>
        <authorList>
            <consortium name="The Broad Institute Genomics Platform"/>
            <consortium name="The Broad Institute Genome Sequencing Center for Infectious Disease"/>
            <person name="Wu L."/>
            <person name="Ma J."/>
        </authorList>
    </citation>
    <scope>NUCLEOTIDE SEQUENCE [LARGE SCALE GENOMIC DNA]</scope>
    <source>
        <strain evidence="3">JCM 16540</strain>
    </source>
</reference>
<keyword evidence="3" id="KW-1185">Reference proteome</keyword>
<dbReference type="PANTHER" id="PTHR43805">
    <property type="entry name" value="GLYCEROPHOSPHORYL DIESTER PHOSPHODIESTERASE"/>
    <property type="match status" value="1"/>
</dbReference>
<sequence length="260" mass="28406">MRADEYAFFDAPFLAFAHRGGAAYAPNVGRENTLHAFGEAVALGYRYLETDVHATADGGLLAFHDPLLDRVTNGTGAVASRSSAELVDVLIGGRDRIPTFTELLEAFPDARFNVDAKADPAVDLLAAAIADHDAYDRVCVSSFSPARLHRLRRRLGARVPTAVSSRGVVLHRFLPWLTRVLDSPAPALQVPLATRLGRRTVPITTSGLVRAAHRRGKQVHVWTIDDQPTIERLVDLGVDGIFTDRPNTLKTVLEDRGLWS</sequence>
<evidence type="ECO:0000313" key="2">
    <source>
        <dbReference type="EMBL" id="GAA3552716.1"/>
    </source>
</evidence>
<dbReference type="RefSeq" id="WP_204912412.1">
    <property type="nucleotide sequence ID" value="NZ_BAAAYR010000001.1"/>
</dbReference>
<dbReference type="InterPro" id="IPR030395">
    <property type="entry name" value="GP_PDE_dom"/>
</dbReference>
<name>A0ABP6WMA9_9ACTN</name>
<comment type="caution">
    <text evidence="2">The sequence shown here is derived from an EMBL/GenBank/DDBJ whole genome shotgun (WGS) entry which is preliminary data.</text>
</comment>
<dbReference type="EMBL" id="BAAAYR010000001">
    <property type="protein sequence ID" value="GAA3552716.1"/>
    <property type="molecule type" value="Genomic_DNA"/>
</dbReference>
<organism evidence="2 3">
    <name type="scientific">Microlunatus spumicola</name>
    <dbReference type="NCBI Taxonomy" id="81499"/>
    <lineage>
        <taxon>Bacteria</taxon>
        <taxon>Bacillati</taxon>
        <taxon>Actinomycetota</taxon>
        <taxon>Actinomycetes</taxon>
        <taxon>Propionibacteriales</taxon>
        <taxon>Propionibacteriaceae</taxon>
        <taxon>Microlunatus</taxon>
    </lineage>
</organism>
<evidence type="ECO:0000313" key="3">
    <source>
        <dbReference type="Proteomes" id="UP001500767"/>
    </source>
</evidence>
<accession>A0ABP6WMA9</accession>